<feature type="transmembrane region" description="Helical" evidence="1">
    <location>
        <begin position="105"/>
        <end position="122"/>
    </location>
</feature>
<keyword evidence="1" id="KW-1133">Transmembrane helix</keyword>
<comment type="subcellular location">
    <subcellularLocation>
        <location evidence="1">Membrane</location>
        <topology evidence="1">Multi-pass membrane protein</topology>
    </subcellularLocation>
</comment>
<evidence type="ECO:0000313" key="2">
    <source>
        <dbReference type="Proteomes" id="UP000036681"/>
    </source>
</evidence>
<dbReference type="Proteomes" id="UP000036681">
    <property type="component" value="Unplaced"/>
</dbReference>
<feature type="transmembrane region" description="Helical" evidence="1">
    <location>
        <begin position="55"/>
        <end position="85"/>
    </location>
</feature>
<dbReference type="PANTHER" id="PTHR12300">
    <property type="entry name" value="HVA22-LIKE PROTEINS"/>
    <property type="match status" value="1"/>
</dbReference>
<keyword evidence="1" id="KW-0812">Transmembrane</keyword>
<accession>A0A0M3I0K6</accession>
<dbReference type="AlphaFoldDB" id="A0A0M3I0K6"/>
<organism evidence="2 3">
    <name type="scientific">Ascaris lumbricoides</name>
    <name type="common">Giant roundworm</name>
    <dbReference type="NCBI Taxonomy" id="6252"/>
    <lineage>
        <taxon>Eukaryota</taxon>
        <taxon>Metazoa</taxon>
        <taxon>Ecdysozoa</taxon>
        <taxon>Nematoda</taxon>
        <taxon>Chromadorea</taxon>
        <taxon>Rhabditida</taxon>
        <taxon>Spirurina</taxon>
        <taxon>Ascaridomorpha</taxon>
        <taxon>Ascaridoidea</taxon>
        <taxon>Ascarididae</taxon>
        <taxon>Ascaris</taxon>
    </lineage>
</organism>
<proteinExistence type="inferred from homology"/>
<reference evidence="3" key="1">
    <citation type="submission" date="2017-02" db="UniProtKB">
        <authorList>
            <consortium name="WormBaseParasite"/>
        </authorList>
    </citation>
    <scope>IDENTIFICATION</scope>
</reference>
<feature type="transmembrane region" description="Helical" evidence="1">
    <location>
        <begin position="129"/>
        <end position="145"/>
    </location>
</feature>
<evidence type="ECO:0000313" key="3">
    <source>
        <dbReference type="WBParaSite" id="ALUE_0000967701-mRNA-1"/>
    </source>
</evidence>
<name>A0A0M3I0K6_ASCLU</name>
<keyword evidence="1" id="KW-0472">Membrane</keyword>
<dbReference type="Pfam" id="PF03134">
    <property type="entry name" value="TB2_DP1_HVA22"/>
    <property type="match status" value="1"/>
</dbReference>
<dbReference type="WBParaSite" id="ALUE_0000967701-mRNA-1">
    <property type="protein sequence ID" value="ALUE_0000967701-mRNA-1"/>
    <property type="gene ID" value="ALUE_0000967701"/>
</dbReference>
<dbReference type="PANTHER" id="PTHR12300:SF34">
    <property type="entry name" value="RECEPTOR EXPRESSION-ENHANCING PROTEIN"/>
    <property type="match status" value="1"/>
</dbReference>
<dbReference type="GO" id="GO:0016020">
    <property type="term" value="C:membrane"/>
    <property type="evidence" value="ECO:0007669"/>
    <property type="project" value="UniProtKB-SubCell"/>
</dbReference>
<protein>
    <recommendedName>
        <fullName evidence="1">Receptor expression-enhancing protein</fullName>
    </recommendedName>
</protein>
<comment type="similarity">
    <text evidence="1">Belongs to the DP1 family.</text>
</comment>
<sequence length="179" mass="20740">MPESQETKRQERFTLNSLADLQALFTSVLHDNNSIKIEETIGKIEQKTNINREKFVIVIGGLLCAYMIFGALAEIVCNAIGFAYPAYASVKVAVRTQQKDDDTRWLIYWTVFASFSLVDFFAEYVMKYFPIYWVLKALFLLYLYLPQTYGAQTLYESLIDPTITKIDQLLEKYNNPKQN</sequence>
<evidence type="ECO:0000256" key="1">
    <source>
        <dbReference type="RuleBase" id="RU362006"/>
    </source>
</evidence>
<keyword evidence="2" id="KW-1185">Reference proteome</keyword>
<dbReference type="InterPro" id="IPR004345">
    <property type="entry name" value="TB2_DP1_HVA22"/>
</dbReference>